<sequence>MLLLATAPLAQAQPTGSDFDLVCTGTGEKMESHTDYDWDSKHHDYQERTSVGNVQVAGSVQVEIHGGEGRLRLPKNLLPLLTGGEGGWFPIRDLVVSPERIQGSFKINGLNKPKLSIDRRTGSLKIDGSQTFEGSCEPFNPASTKF</sequence>
<accession>A0A0R0CID1</accession>
<name>A0A0R0CID1_9GAMM</name>
<comment type="caution">
    <text evidence="1">The sequence shown here is derived from an EMBL/GenBank/DDBJ whole genome shotgun (WGS) entry which is preliminary data.</text>
</comment>
<organism evidence="1 2">
    <name type="scientific">Pseudoxanthomonas dokdonensis</name>
    <dbReference type="NCBI Taxonomy" id="344882"/>
    <lineage>
        <taxon>Bacteria</taxon>
        <taxon>Pseudomonadati</taxon>
        <taxon>Pseudomonadota</taxon>
        <taxon>Gammaproteobacteria</taxon>
        <taxon>Lysobacterales</taxon>
        <taxon>Lysobacteraceae</taxon>
        <taxon>Pseudoxanthomonas</taxon>
    </lineage>
</organism>
<gene>
    <name evidence="1" type="ORF">ABB29_10290</name>
</gene>
<evidence type="ECO:0000313" key="1">
    <source>
        <dbReference type="EMBL" id="KRG69195.1"/>
    </source>
</evidence>
<dbReference type="EMBL" id="LDJL01000011">
    <property type="protein sequence ID" value="KRG69195.1"/>
    <property type="molecule type" value="Genomic_DNA"/>
</dbReference>
<dbReference type="Proteomes" id="UP000052052">
    <property type="component" value="Unassembled WGS sequence"/>
</dbReference>
<reference evidence="1 2" key="1">
    <citation type="submission" date="2015-05" db="EMBL/GenBank/DDBJ databases">
        <title>Genome sequencing and analysis of members of genus Stenotrophomonas.</title>
        <authorList>
            <person name="Patil P.P."/>
            <person name="Midha S."/>
            <person name="Patil P.B."/>
        </authorList>
    </citation>
    <scope>NUCLEOTIDE SEQUENCE [LARGE SCALE GENOMIC DNA]</scope>
    <source>
        <strain evidence="1 2">DSM 21858</strain>
    </source>
</reference>
<proteinExistence type="predicted"/>
<dbReference type="AlphaFoldDB" id="A0A0R0CID1"/>
<dbReference type="PATRIC" id="fig|344882.3.peg.429"/>
<keyword evidence="2" id="KW-1185">Reference proteome</keyword>
<protein>
    <submittedName>
        <fullName evidence="1">Uncharacterized protein</fullName>
    </submittedName>
</protein>
<dbReference type="STRING" id="344882.ABB29_10290"/>
<evidence type="ECO:0000313" key="2">
    <source>
        <dbReference type="Proteomes" id="UP000052052"/>
    </source>
</evidence>